<dbReference type="InterPro" id="IPR002881">
    <property type="entry name" value="DUF58"/>
</dbReference>
<dbReference type="Proteomes" id="UP000594480">
    <property type="component" value="Chromosome"/>
</dbReference>
<accession>A0A7S8MWK9</accession>
<dbReference type="AlphaFoldDB" id="A0A7S8MWK9"/>
<evidence type="ECO:0000313" key="3">
    <source>
        <dbReference type="Proteomes" id="UP000594480"/>
    </source>
</evidence>
<protein>
    <submittedName>
        <fullName evidence="2">DUF58 domain-containing protein</fullName>
    </submittedName>
</protein>
<gene>
    <name evidence="2" type="ORF">IT882_11205</name>
</gene>
<dbReference type="KEGG" id="msf:IT882_11205"/>
<name>A0A7S8MWK9_9MICO</name>
<feature type="domain" description="DUF58" evidence="1">
    <location>
        <begin position="12"/>
        <end position="94"/>
    </location>
</feature>
<proteinExistence type="predicted"/>
<dbReference type="EMBL" id="CP064760">
    <property type="protein sequence ID" value="QPE03835.1"/>
    <property type="molecule type" value="Genomic_DNA"/>
</dbReference>
<dbReference type="PANTHER" id="PTHR34351">
    <property type="entry name" value="SLR1927 PROTEIN-RELATED"/>
    <property type="match status" value="1"/>
</dbReference>
<evidence type="ECO:0000259" key="1">
    <source>
        <dbReference type="Pfam" id="PF01882"/>
    </source>
</evidence>
<evidence type="ECO:0000313" key="2">
    <source>
        <dbReference type="EMBL" id="QPE03835.1"/>
    </source>
</evidence>
<keyword evidence="3" id="KW-1185">Reference proteome</keyword>
<dbReference type="Pfam" id="PF01882">
    <property type="entry name" value="DUF58"/>
    <property type="match status" value="1"/>
</dbReference>
<sequence>MLVDSDISFHAIREYVPGDAQRHVHWKSTAKTGTLMVRQYEQTRRSRMVIAIDTDRDSYRDEDEFELAVSVAASLGVRGVRDGRDVQVVVGEEIPEFARTRVRSIRELPTMTERILMDALAGVTSHDAVNPLSEVSALAVEAHSDVSLAFLVGGSTMTAAGLQRAALAFPSHVGVAAVICDLEGEPRLRRLGDATVISIGVLDDLRQILLRGAQS</sequence>
<reference evidence="2 3" key="1">
    <citation type="submission" date="2020-11" db="EMBL/GenBank/DDBJ databases">
        <title>Amino acid is mineralized and recycled by bacteria in oceanic microbiome.</title>
        <authorList>
            <person name="Zheng L.Y."/>
        </authorList>
    </citation>
    <scope>NUCLEOTIDE SEQUENCE [LARGE SCALE GENOMIC DNA]</scope>
    <source>
        <strain evidence="2 3">A32-1</strain>
    </source>
</reference>
<organism evidence="2 3">
    <name type="scientific">Microbacterium schleiferi</name>
    <dbReference type="NCBI Taxonomy" id="69362"/>
    <lineage>
        <taxon>Bacteria</taxon>
        <taxon>Bacillati</taxon>
        <taxon>Actinomycetota</taxon>
        <taxon>Actinomycetes</taxon>
        <taxon>Micrococcales</taxon>
        <taxon>Microbacteriaceae</taxon>
        <taxon>Microbacterium</taxon>
    </lineage>
</organism>
<dbReference type="PANTHER" id="PTHR34351:SF1">
    <property type="entry name" value="SLR1927 PROTEIN"/>
    <property type="match status" value="1"/>
</dbReference>